<sequence length="592" mass="62322">MLRNTLDFLREHVQLPRCCDWPTGLGRAGLKADLAAGLTGAVIVLPQGLAFALIAGLPPQYGLYTAIVPTLLAAVFGSSHHLISGPTTAISIVILANLSPLAEPFSPRYLELTLTLTFLAGLFQLTLGMARMGALINFVSRAVMAGFTAGAAVLIGLGQVHHFLGVALPRQSMGQFLASLPGAVSRANLACVAVGGLSMAVALYCKRRHPRVPGLLFAMLLSGALAWALGGEAAGIRMAGALPGGLPPVSWPFAGLDQAGDLIPGALAVAMLGLAEAVAIARAVAARTGQRLDNNQEFLGQGLSNMGGSFFSSYASSGSFTRTGVNLESGARTPLAAVISAFAVALAAVLIAPATAHLPLAGVAGALFVVAGGLVHAREIDRIVRTSSQEALVMAITAVSCLAVNLEFALFAGVMLSLLFYLNRTSHPHFITLASEAVGRKRHLVNIARHPLPECPQVKILRLDGSIFFGAVNHIAEELHHILKEAPQRHVILVASGVNFIDVTGCQMVFQQETSLEKEGRRLYLCSLKQEVLNTLRLCGCMQGLGRDQVFDSKSEAVREVLKKIDFAVCCRCEAKVFKECQDIASGFCALD</sequence>
<dbReference type="EMBL" id="BLTE01000011">
    <property type="protein sequence ID" value="GFK94614.1"/>
    <property type="molecule type" value="Genomic_DNA"/>
</dbReference>
<protein>
    <submittedName>
        <fullName evidence="7">Putative sulfate transporter</fullName>
    </submittedName>
</protein>
<reference evidence="7 8" key="1">
    <citation type="submission" date="2020-04" db="EMBL/GenBank/DDBJ databases">
        <authorList>
            <consortium name="Desulfovibrio sp. FSS-1 genome sequencing consortium"/>
            <person name="Shimoshige H."/>
            <person name="Kobayashi H."/>
            <person name="Maekawa T."/>
        </authorList>
    </citation>
    <scope>NUCLEOTIDE SEQUENCE [LARGE SCALE GENOMIC DNA]</scope>
    <source>
        <strain evidence="7 8">SIID29052-01</strain>
    </source>
</reference>
<dbReference type="InterPro" id="IPR036513">
    <property type="entry name" value="STAS_dom_sf"/>
</dbReference>
<evidence type="ECO:0000313" key="7">
    <source>
        <dbReference type="EMBL" id="GFK94614.1"/>
    </source>
</evidence>
<evidence type="ECO:0000256" key="1">
    <source>
        <dbReference type="ARBA" id="ARBA00004141"/>
    </source>
</evidence>
<proteinExistence type="predicted"/>
<dbReference type="PROSITE" id="PS50801">
    <property type="entry name" value="STAS"/>
    <property type="match status" value="1"/>
</dbReference>
<feature type="transmembrane region" description="Helical" evidence="5">
    <location>
        <begin position="34"/>
        <end position="55"/>
    </location>
</feature>
<dbReference type="GO" id="GO:0055085">
    <property type="term" value="P:transmembrane transport"/>
    <property type="evidence" value="ECO:0007669"/>
    <property type="project" value="InterPro"/>
</dbReference>
<dbReference type="Gene3D" id="3.30.750.24">
    <property type="entry name" value="STAS domain"/>
    <property type="match status" value="1"/>
</dbReference>
<dbReference type="RefSeq" id="WP_173084854.1">
    <property type="nucleotide sequence ID" value="NZ_BLTE01000011.1"/>
</dbReference>
<gene>
    <name evidence="7" type="ORF">NNJEOMEG_02461</name>
</gene>
<dbReference type="CDD" id="cd07042">
    <property type="entry name" value="STAS_SulP_like_sulfate_transporter"/>
    <property type="match status" value="1"/>
</dbReference>
<feature type="domain" description="STAS" evidence="6">
    <location>
        <begin position="456"/>
        <end position="561"/>
    </location>
</feature>
<keyword evidence="8" id="KW-1185">Reference proteome</keyword>
<feature type="transmembrane region" description="Helical" evidence="5">
    <location>
        <begin position="262"/>
        <end position="285"/>
    </location>
</feature>
<feature type="transmembrane region" description="Helical" evidence="5">
    <location>
        <begin position="142"/>
        <end position="164"/>
    </location>
</feature>
<feature type="transmembrane region" description="Helical" evidence="5">
    <location>
        <begin position="216"/>
        <end position="242"/>
    </location>
</feature>
<dbReference type="InterPro" id="IPR001902">
    <property type="entry name" value="SLC26A/SulP_fam"/>
</dbReference>
<dbReference type="GO" id="GO:0016020">
    <property type="term" value="C:membrane"/>
    <property type="evidence" value="ECO:0007669"/>
    <property type="project" value="UniProtKB-SubCell"/>
</dbReference>
<name>A0A6V8LS95_9BACT</name>
<dbReference type="AlphaFoldDB" id="A0A6V8LS95"/>
<keyword evidence="2 5" id="KW-0812">Transmembrane</keyword>
<evidence type="ECO:0000256" key="3">
    <source>
        <dbReference type="ARBA" id="ARBA00022989"/>
    </source>
</evidence>
<feature type="transmembrane region" description="Helical" evidence="5">
    <location>
        <begin position="392"/>
        <end position="422"/>
    </location>
</feature>
<keyword evidence="4 5" id="KW-0472">Membrane</keyword>
<dbReference type="PANTHER" id="PTHR11814">
    <property type="entry name" value="SULFATE TRANSPORTER"/>
    <property type="match status" value="1"/>
</dbReference>
<dbReference type="InterPro" id="IPR011547">
    <property type="entry name" value="SLC26A/SulP_dom"/>
</dbReference>
<dbReference type="Proteomes" id="UP000494245">
    <property type="component" value="Unassembled WGS sequence"/>
</dbReference>
<feature type="transmembrane region" description="Helical" evidence="5">
    <location>
        <begin position="61"/>
        <end position="77"/>
    </location>
</feature>
<evidence type="ECO:0000256" key="4">
    <source>
        <dbReference type="ARBA" id="ARBA00023136"/>
    </source>
</evidence>
<evidence type="ECO:0000256" key="5">
    <source>
        <dbReference type="SAM" id="Phobius"/>
    </source>
</evidence>
<evidence type="ECO:0000313" key="8">
    <source>
        <dbReference type="Proteomes" id="UP000494245"/>
    </source>
</evidence>
<comment type="subcellular location">
    <subcellularLocation>
        <location evidence="1">Membrane</location>
        <topology evidence="1">Multi-pass membrane protein</topology>
    </subcellularLocation>
</comment>
<evidence type="ECO:0000259" key="6">
    <source>
        <dbReference type="PROSITE" id="PS50801"/>
    </source>
</evidence>
<dbReference type="Pfam" id="PF00916">
    <property type="entry name" value="Sulfate_transp"/>
    <property type="match status" value="1"/>
</dbReference>
<feature type="transmembrane region" description="Helical" evidence="5">
    <location>
        <begin position="360"/>
        <end position="380"/>
    </location>
</feature>
<reference evidence="7 8" key="2">
    <citation type="submission" date="2020-05" db="EMBL/GenBank/DDBJ databases">
        <title>Draft genome sequence of Desulfovibrio sp. strainFSS-1.</title>
        <authorList>
            <person name="Shimoshige H."/>
            <person name="Kobayashi H."/>
            <person name="Maekawa T."/>
        </authorList>
    </citation>
    <scope>NUCLEOTIDE SEQUENCE [LARGE SCALE GENOMIC DNA]</scope>
    <source>
        <strain evidence="7 8">SIID29052-01</strain>
    </source>
</reference>
<dbReference type="SUPFAM" id="SSF52091">
    <property type="entry name" value="SpoIIaa-like"/>
    <property type="match status" value="1"/>
</dbReference>
<feature type="transmembrane region" description="Helical" evidence="5">
    <location>
        <begin position="184"/>
        <end position="204"/>
    </location>
</feature>
<dbReference type="InterPro" id="IPR002645">
    <property type="entry name" value="STAS_dom"/>
</dbReference>
<accession>A0A6V8LS95</accession>
<evidence type="ECO:0000256" key="2">
    <source>
        <dbReference type="ARBA" id="ARBA00022692"/>
    </source>
</evidence>
<dbReference type="Pfam" id="PF01740">
    <property type="entry name" value="STAS"/>
    <property type="match status" value="1"/>
</dbReference>
<keyword evidence="3 5" id="KW-1133">Transmembrane helix</keyword>
<organism evidence="7 8">
    <name type="scientific">Fundidesulfovibrio magnetotacticus</name>
    <dbReference type="NCBI Taxonomy" id="2730080"/>
    <lineage>
        <taxon>Bacteria</taxon>
        <taxon>Pseudomonadati</taxon>
        <taxon>Thermodesulfobacteriota</taxon>
        <taxon>Desulfovibrionia</taxon>
        <taxon>Desulfovibrionales</taxon>
        <taxon>Desulfovibrionaceae</taxon>
        <taxon>Fundidesulfovibrio</taxon>
    </lineage>
</organism>
<feature type="transmembrane region" description="Helical" evidence="5">
    <location>
        <begin position="335"/>
        <end position="354"/>
    </location>
</feature>
<feature type="transmembrane region" description="Helical" evidence="5">
    <location>
        <begin position="112"/>
        <end position="130"/>
    </location>
</feature>
<comment type="caution">
    <text evidence="7">The sequence shown here is derived from an EMBL/GenBank/DDBJ whole genome shotgun (WGS) entry which is preliminary data.</text>
</comment>